<evidence type="ECO:0008006" key="4">
    <source>
        <dbReference type="Google" id="ProtNLM"/>
    </source>
</evidence>
<keyword evidence="1" id="KW-0472">Membrane</keyword>
<feature type="transmembrane region" description="Helical" evidence="1">
    <location>
        <begin position="83"/>
        <end position="102"/>
    </location>
</feature>
<feature type="transmembrane region" description="Helical" evidence="1">
    <location>
        <begin position="146"/>
        <end position="167"/>
    </location>
</feature>
<sequence length="176" mass="19547">MPIIEPLRNGRSATFKLVVTALLGLVAALLQSAGGIFPGFGMLISPLSSFPMTISVLIGPLYGLLSYLVAIFLLFLIQPAELFVFPFTTGLMSIGIGWGLLLFKRKYSITIFSGSFLTLGICLLLYGIEFPVLGPLLLDFQVWNLLYIYCFSFIYCWAWIELVIRVLPKLVKLLRG</sequence>
<feature type="transmembrane region" description="Helical" evidence="1">
    <location>
        <begin position="20"/>
        <end position="44"/>
    </location>
</feature>
<dbReference type="Gene3D" id="1.10.1760.20">
    <property type="match status" value="1"/>
</dbReference>
<dbReference type="Proteomes" id="UP000198553">
    <property type="component" value="Unassembled WGS sequence"/>
</dbReference>
<keyword evidence="3" id="KW-1185">Reference proteome</keyword>
<feature type="transmembrane region" description="Helical" evidence="1">
    <location>
        <begin position="56"/>
        <end position="77"/>
    </location>
</feature>
<proteinExistence type="predicted"/>
<reference evidence="3" key="1">
    <citation type="submission" date="2016-10" db="EMBL/GenBank/DDBJ databases">
        <authorList>
            <person name="Varghese N."/>
            <person name="Submissions S."/>
        </authorList>
    </citation>
    <scope>NUCLEOTIDE SEQUENCE [LARGE SCALE GENOMIC DNA]</scope>
    <source>
        <strain evidence="3">B48,IBRC-M 10115,DSM 25386,CECT 8001</strain>
    </source>
</reference>
<keyword evidence="1" id="KW-0812">Transmembrane</keyword>
<dbReference type="RefSeq" id="WP_090742286.1">
    <property type="nucleotide sequence ID" value="NZ_FOBW01000003.1"/>
</dbReference>
<dbReference type="EMBL" id="FOBW01000003">
    <property type="protein sequence ID" value="SEM50867.1"/>
    <property type="molecule type" value="Genomic_DNA"/>
</dbReference>
<evidence type="ECO:0000313" key="3">
    <source>
        <dbReference type="Proteomes" id="UP000198553"/>
    </source>
</evidence>
<dbReference type="OrthoDB" id="1906856at2"/>
<accession>A0A1H7Z039</accession>
<keyword evidence="1" id="KW-1133">Transmembrane helix</keyword>
<dbReference type="STRING" id="930146.SAMN05192533_103185"/>
<evidence type="ECO:0000256" key="1">
    <source>
        <dbReference type="SAM" id="Phobius"/>
    </source>
</evidence>
<gene>
    <name evidence="2" type="ORF">SAMN05192533_103185</name>
</gene>
<name>A0A1H7Z039_9BACI</name>
<dbReference type="AlphaFoldDB" id="A0A1H7Z039"/>
<evidence type="ECO:0000313" key="2">
    <source>
        <dbReference type="EMBL" id="SEM50867.1"/>
    </source>
</evidence>
<organism evidence="2 3">
    <name type="scientific">Mesobacillus persicus</name>
    <dbReference type="NCBI Taxonomy" id="930146"/>
    <lineage>
        <taxon>Bacteria</taxon>
        <taxon>Bacillati</taxon>
        <taxon>Bacillota</taxon>
        <taxon>Bacilli</taxon>
        <taxon>Bacillales</taxon>
        <taxon>Bacillaceae</taxon>
        <taxon>Mesobacillus</taxon>
    </lineage>
</organism>
<protein>
    <recommendedName>
        <fullName evidence="4">Biotin transporter</fullName>
    </recommendedName>
</protein>